<organism evidence="5 6">
    <name type="scientific">Sphaerisporangium album</name>
    <dbReference type="NCBI Taxonomy" id="509200"/>
    <lineage>
        <taxon>Bacteria</taxon>
        <taxon>Bacillati</taxon>
        <taxon>Actinomycetota</taxon>
        <taxon>Actinomycetes</taxon>
        <taxon>Streptosporangiales</taxon>
        <taxon>Streptosporangiaceae</taxon>
        <taxon>Sphaerisporangium</taxon>
    </lineage>
</organism>
<dbReference type="GO" id="GO:0008236">
    <property type="term" value="F:serine-type peptidase activity"/>
    <property type="evidence" value="ECO:0007669"/>
    <property type="project" value="UniProtKB-KW"/>
</dbReference>
<dbReference type="GO" id="GO:0006508">
    <property type="term" value="P:proteolysis"/>
    <property type="evidence" value="ECO:0007669"/>
    <property type="project" value="UniProtKB-KW"/>
</dbReference>
<comment type="similarity">
    <text evidence="1">Belongs to the peptidase S51 family.</text>
</comment>
<sequence>MRMYLSSWRLGDDVERLLELSSGSSAAVVANAMDAADGVVRRDAVQLELDALGGLGFQPVEVDLRLEGAAGELASFDVVWVRGGNVFVLREALASSGADLVLRELVTADAVVYAGYSAGCCVLGPTLRGLEFVDDPTAVDEPRWDGLGLLDYVFLPHYRSDHPESAAIERVVADYERRGLSHRRVRDGEVVVVDSS</sequence>
<keyword evidence="6" id="KW-1185">Reference proteome</keyword>
<keyword evidence="4" id="KW-0720">Serine protease</keyword>
<evidence type="ECO:0000256" key="2">
    <source>
        <dbReference type="ARBA" id="ARBA00022670"/>
    </source>
</evidence>
<dbReference type="PANTHER" id="PTHR20842">
    <property type="entry name" value="PROTEASE S51 ALPHA-ASPARTYL DIPEPTIDASE"/>
    <property type="match status" value="1"/>
</dbReference>
<keyword evidence="2" id="KW-0645">Protease</keyword>
<evidence type="ECO:0000256" key="3">
    <source>
        <dbReference type="ARBA" id="ARBA00022801"/>
    </source>
</evidence>
<protein>
    <submittedName>
        <fullName evidence="5">Peptidase</fullName>
    </submittedName>
</protein>
<evidence type="ECO:0000313" key="5">
    <source>
        <dbReference type="EMBL" id="RCG16924.1"/>
    </source>
</evidence>
<accession>A0A367EFT7</accession>
<evidence type="ECO:0000313" key="6">
    <source>
        <dbReference type="Proteomes" id="UP000253094"/>
    </source>
</evidence>
<name>A0A367EFT7_9ACTN</name>
<proteinExistence type="inferred from homology"/>
<dbReference type="EMBL" id="QOIL01000045">
    <property type="protein sequence ID" value="RCG16924.1"/>
    <property type="molecule type" value="Genomic_DNA"/>
</dbReference>
<dbReference type="PANTHER" id="PTHR20842:SF0">
    <property type="entry name" value="ALPHA-ASPARTYL DIPEPTIDASE"/>
    <property type="match status" value="1"/>
</dbReference>
<dbReference type="AlphaFoldDB" id="A0A367EFT7"/>
<dbReference type="Gene3D" id="3.40.50.880">
    <property type="match status" value="1"/>
</dbReference>
<reference evidence="5 6" key="1">
    <citation type="submission" date="2018-06" db="EMBL/GenBank/DDBJ databases">
        <title>Sphaerisporangium craniellae sp. nov., isolated from a marine sponge in the South China Sea.</title>
        <authorList>
            <person name="Li L."/>
        </authorList>
    </citation>
    <scope>NUCLEOTIDE SEQUENCE [LARGE SCALE GENOMIC DNA]</scope>
    <source>
        <strain evidence="5 6">CCTCC AA 208026</strain>
    </source>
</reference>
<comment type="caution">
    <text evidence="5">The sequence shown here is derived from an EMBL/GenBank/DDBJ whole genome shotgun (WGS) entry which is preliminary data.</text>
</comment>
<dbReference type="InterPro" id="IPR005320">
    <property type="entry name" value="Peptidase_S51"/>
</dbReference>
<keyword evidence="3" id="KW-0378">Hydrolase</keyword>
<dbReference type="Proteomes" id="UP000253094">
    <property type="component" value="Unassembled WGS sequence"/>
</dbReference>
<dbReference type="InterPro" id="IPR029062">
    <property type="entry name" value="Class_I_gatase-like"/>
</dbReference>
<dbReference type="Pfam" id="PF03575">
    <property type="entry name" value="Peptidase_S51"/>
    <property type="match status" value="1"/>
</dbReference>
<dbReference type="OrthoDB" id="3373764at2"/>
<evidence type="ECO:0000256" key="4">
    <source>
        <dbReference type="ARBA" id="ARBA00022825"/>
    </source>
</evidence>
<evidence type="ECO:0000256" key="1">
    <source>
        <dbReference type="ARBA" id="ARBA00006534"/>
    </source>
</evidence>
<gene>
    <name evidence="5" type="ORF">DQ384_39965</name>
</gene>
<dbReference type="SUPFAM" id="SSF52317">
    <property type="entry name" value="Class I glutamine amidotransferase-like"/>
    <property type="match status" value="1"/>
</dbReference>